<sequence>MVCYNQCSRFETQLRTLCTFPDTLLGDPRRRISPD</sequence>
<name>T1KBS2_TETUR</name>
<dbReference type="HOGENOM" id="CLU_3369064_0_0_1"/>
<dbReference type="Proteomes" id="UP000015104">
    <property type="component" value="Unassembled WGS sequence"/>
</dbReference>
<dbReference type="EMBL" id="CAEY01001954">
    <property type="status" value="NOT_ANNOTATED_CDS"/>
    <property type="molecule type" value="Genomic_DNA"/>
</dbReference>
<dbReference type="AlphaFoldDB" id="T1KBS2"/>
<reference evidence="2" key="1">
    <citation type="submission" date="2011-08" db="EMBL/GenBank/DDBJ databases">
        <authorList>
            <person name="Rombauts S."/>
        </authorList>
    </citation>
    <scope>NUCLEOTIDE SEQUENCE</scope>
    <source>
        <strain evidence="2">London</strain>
    </source>
</reference>
<reference evidence="1" key="2">
    <citation type="submission" date="2015-06" db="UniProtKB">
        <authorList>
            <consortium name="EnsemblMetazoa"/>
        </authorList>
    </citation>
    <scope>IDENTIFICATION</scope>
</reference>
<protein>
    <submittedName>
        <fullName evidence="1">Uncharacterized protein</fullName>
    </submittedName>
</protein>
<proteinExistence type="predicted"/>
<organism evidence="1 2">
    <name type="scientific">Tetranychus urticae</name>
    <name type="common">Two-spotted spider mite</name>
    <dbReference type="NCBI Taxonomy" id="32264"/>
    <lineage>
        <taxon>Eukaryota</taxon>
        <taxon>Metazoa</taxon>
        <taxon>Ecdysozoa</taxon>
        <taxon>Arthropoda</taxon>
        <taxon>Chelicerata</taxon>
        <taxon>Arachnida</taxon>
        <taxon>Acari</taxon>
        <taxon>Acariformes</taxon>
        <taxon>Trombidiformes</taxon>
        <taxon>Prostigmata</taxon>
        <taxon>Eleutherengona</taxon>
        <taxon>Raphignathae</taxon>
        <taxon>Tetranychoidea</taxon>
        <taxon>Tetranychidae</taxon>
        <taxon>Tetranychus</taxon>
    </lineage>
</organism>
<keyword evidence="2" id="KW-1185">Reference proteome</keyword>
<evidence type="ECO:0000313" key="2">
    <source>
        <dbReference type="Proteomes" id="UP000015104"/>
    </source>
</evidence>
<accession>T1KBS2</accession>
<evidence type="ECO:0000313" key="1">
    <source>
        <dbReference type="EnsemblMetazoa" id="tetur08g05090.1"/>
    </source>
</evidence>
<dbReference type="EnsemblMetazoa" id="tetur08g05090.1">
    <property type="protein sequence ID" value="tetur08g05090.1"/>
    <property type="gene ID" value="tetur08g05090"/>
</dbReference>